<dbReference type="GO" id="GO:0005655">
    <property type="term" value="C:nucleolar ribonuclease P complex"/>
    <property type="evidence" value="ECO:0007669"/>
    <property type="project" value="InterPro"/>
</dbReference>
<feature type="region of interest" description="Disordered" evidence="4">
    <location>
        <begin position="100"/>
        <end position="138"/>
    </location>
</feature>
<feature type="domain" description="POP1 C-terminal" evidence="7">
    <location>
        <begin position="666"/>
        <end position="816"/>
    </location>
</feature>
<evidence type="ECO:0000259" key="6">
    <source>
        <dbReference type="Pfam" id="PF08170"/>
    </source>
</evidence>
<evidence type="ECO:0000256" key="1">
    <source>
        <dbReference type="ARBA" id="ARBA00004123"/>
    </source>
</evidence>
<evidence type="ECO:0000256" key="3">
    <source>
        <dbReference type="ARBA" id="ARBA00023242"/>
    </source>
</evidence>
<dbReference type="Pfam" id="PF08170">
    <property type="entry name" value="POPLD"/>
    <property type="match status" value="1"/>
</dbReference>
<dbReference type="Proteomes" id="UP000664169">
    <property type="component" value="Unassembled WGS sequence"/>
</dbReference>
<dbReference type="OrthoDB" id="442863at2759"/>
<keyword evidence="3" id="KW-0539">Nucleus</keyword>
<dbReference type="PANTHER" id="PTHR22731:SF3">
    <property type="entry name" value="RIBONUCLEASES P_MRP PROTEIN SUBUNIT POP1"/>
    <property type="match status" value="1"/>
</dbReference>
<dbReference type="PANTHER" id="PTHR22731">
    <property type="entry name" value="RIBONUCLEASES P/MRP PROTEIN SUBUNIT POP1"/>
    <property type="match status" value="1"/>
</dbReference>
<protein>
    <recommendedName>
        <fullName evidence="10">POPLD-domain-containing protein</fullName>
    </recommendedName>
</protein>
<evidence type="ECO:0000259" key="5">
    <source>
        <dbReference type="Pfam" id="PF06978"/>
    </source>
</evidence>
<dbReference type="Pfam" id="PF06978">
    <property type="entry name" value="POP1_N"/>
    <property type="match status" value="1"/>
</dbReference>
<accession>A0A8H3FV23</accession>
<comment type="subcellular location">
    <subcellularLocation>
        <location evidence="1">Nucleus</location>
    </subcellularLocation>
</comment>
<feature type="compositionally biased region" description="Basic residues" evidence="4">
    <location>
        <begin position="123"/>
        <end position="132"/>
    </location>
</feature>
<feature type="region of interest" description="Disordered" evidence="4">
    <location>
        <begin position="1"/>
        <end position="38"/>
    </location>
</feature>
<name>A0A8H3FV23_9LECA</name>
<dbReference type="InterPro" id="IPR009723">
    <property type="entry name" value="Pop1_N"/>
</dbReference>
<evidence type="ECO:0000256" key="4">
    <source>
        <dbReference type="SAM" id="MobiDB-lite"/>
    </source>
</evidence>
<evidence type="ECO:0000256" key="2">
    <source>
        <dbReference type="ARBA" id="ARBA00022694"/>
    </source>
</evidence>
<feature type="domain" description="POPLD" evidence="6">
    <location>
        <begin position="509"/>
        <end position="614"/>
    </location>
</feature>
<evidence type="ECO:0000313" key="8">
    <source>
        <dbReference type="EMBL" id="CAF9931413.1"/>
    </source>
</evidence>
<keyword evidence="9" id="KW-1185">Reference proteome</keyword>
<dbReference type="InterPro" id="IPR055079">
    <property type="entry name" value="POP1_C"/>
</dbReference>
<gene>
    <name evidence="8" type="ORF">GOMPHAMPRED_005914</name>
</gene>
<keyword evidence="2" id="KW-0819">tRNA processing</keyword>
<dbReference type="GO" id="GO:0001682">
    <property type="term" value="P:tRNA 5'-leader removal"/>
    <property type="evidence" value="ECO:0007669"/>
    <property type="project" value="InterPro"/>
</dbReference>
<proteinExistence type="predicted"/>
<sequence>MNRPTRKRAATETQDEASRRVAKRAKTHSIPEILTQTSEKALNSKGELDVEAFIKGREFEIRALQDSMTATKKSSATRAFQSVPRELRRRTASHNVKRVPKRLRSRAAKEMKEDNTPTVEKRKREKSRKQHLRAQNAKANPVLAQRIEKQKQKDERKMLADLKNKKKDNELAYPKVTAFKHKRRQINKSWLPTHVWHAKRARMTPPMEPLWRFAIPLTPTEKTTRVTGRSSRLRGCVAWDASYTSTICIYGPENSILSTLRTLSAPESQLTGKTGSLWRDGARSYSVWLRNDSNSHELIAKPILFWQPPSTNNTDRRLWLRVQPSAFLQLWEKLLEIAKTQNPPIKLEDLRFSIGSIDITGPASTEALTGILGPISDDLQSRTDSAWLKLAAIQDSHSVPIGAILHNFVRDPRYGQPHQTVPSKRLALNEDTVKFSTDWPAEDTCEIAPIFDPLCRYKAVRNIQTQSAINKRKGAALPGHKIDVALNDPHIPVLLLANNHKKKAQSPGSWTLLMPWEYILPAWHSLMHYPLSGGGNPRFGGLEEQHLLCFEDNQPWFPGDFPGTKSGWTWELQQRETRKAEWDRKPKSRRVEWSTLDLGTGTKGEIGLGWACDWESLCTESPPSGDSGIETTGKEIASNVGSSMPKVCQIVSPTLDAPESFPLNGLATISITLVDRGKPLPCARIYRLPLSKPALRKQWLEQLTWDEKGGQIHKPGFHSLAETELIPETQSSTQNDLDEANSTITNYPVVPEASDLVGFLTSGDFNLGRGKGTGIGCIVWARIVNEAKRKKEGTLHGLCIVRNAGHKIGRLARWETIS</sequence>
<comment type="caution">
    <text evidence="8">The sequence shown here is derived from an EMBL/GenBank/DDBJ whole genome shotgun (WGS) entry which is preliminary data.</text>
</comment>
<evidence type="ECO:0000313" key="9">
    <source>
        <dbReference type="Proteomes" id="UP000664169"/>
    </source>
</evidence>
<evidence type="ECO:0008006" key="10">
    <source>
        <dbReference type="Google" id="ProtNLM"/>
    </source>
</evidence>
<dbReference type="Pfam" id="PF22770">
    <property type="entry name" value="POP1_C"/>
    <property type="match status" value="1"/>
</dbReference>
<dbReference type="AlphaFoldDB" id="A0A8H3FV23"/>
<dbReference type="InterPro" id="IPR012590">
    <property type="entry name" value="POPLD_dom"/>
</dbReference>
<reference evidence="8" key="1">
    <citation type="submission" date="2021-03" db="EMBL/GenBank/DDBJ databases">
        <authorList>
            <person name="Tagirdzhanova G."/>
        </authorList>
    </citation>
    <scope>NUCLEOTIDE SEQUENCE</scope>
</reference>
<feature type="domain" description="Pop1 N-terminal" evidence="5">
    <location>
        <begin position="53"/>
        <end position="251"/>
    </location>
</feature>
<feature type="compositionally biased region" description="Basic and acidic residues" evidence="4">
    <location>
        <begin position="107"/>
        <end position="122"/>
    </location>
</feature>
<dbReference type="InterPro" id="IPR039182">
    <property type="entry name" value="Pop1"/>
</dbReference>
<evidence type="ECO:0000259" key="7">
    <source>
        <dbReference type="Pfam" id="PF22770"/>
    </source>
</evidence>
<dbReference type="GO" id="GO:0000172">
    <property type="term" value="C:ribonuclease MRP complex"/>
    <property type="evidence" value="ECO:0007669"/>
    <property type="project" value="InterPro"/>
</dbReference>
<dbReference type="EMBL" id="CAJPDQ010000038">
    <property type="protein sequence ID" value="CAF9931413.1"/>
    <property type="molecule type" value="Genomic_DNA"/>
</dbReference>
<organism evidence="8 9">
    <name type="scientific">Gomphillus americanus</name>
    <dbReference type="NCBI Taxonomy" id="1940652"/>
    <lineage>
        <taxon>Eukaryota</taxon>
        <taxon>Fungi</taxon>
        <taxon>Dikarya</taxon>
        <taxon>Ascomycota</taxon>
        <taxon>Pezizomycotina</taxon>
        <taxon>Lecanoromycetes</taxon>
        <taxon>OSLEUM clade</taxon>
        <taxon>Ostropomycetidae</taxon>
        <taxon>Ostropales</taxon>
        <taxon>Graphidaceae</taxon>
        <taxon>Gomphilloideae</taxon>
        <taxon>Gomphillus</taxon>
    </lineage>
</organism>